<name>A0A4P6FCL8_9MICO</name>
<dbReference type="Pfam" id="PF00440">
    <property type="entry name" value="TetR_N"/>
    <property type="match status" value="1"/>
</dbReference>
<dbReference type="SUPFAM" id="SSF46689">
    <property type="entry name" value="Homeodomain-like"/>
    <property type="match status" value="1"/>
</dbReference>
<feature type="region of interest" description="Disordered" evidence="3">
    <location>
        <begin position="1"/>
        <end position="23"/>
    </location>
</feature>
<evidence type="ECO:0000256" key="1">
    <source>
        <dbReference type="ARBA" id="ARBA00023125"/>
    </source>
</evidence>
<evidence type="ECO:0000313" key="5">
    <source>
        <dbReference type="EMBL" id="QAY73406.1"/>
    </source>
</evidence>
<dbReference type="Gene3D" id="1.10.357.10">
    <property type="entry name" value="Tetracycline Repressor, domain 2"/>
    <property type="match status" value="1"/>
</dbReference>
<dbReference type="AlphaFoldDB" id="A0A4P6FCL8"/>
<dbReference type="Proteomes" id="UP000291259">
    <property type="component" value="Chromosome"/>
</dbReference>
<gene>
    <name evidence="5" type="ORF">ET445_08685</name>
</gene>
<dbReference type="KEGG" id="agf:ET445_08685"/>
<dbReference type="EMBL" id="CP035491">
    <property type="protein sequence ID" value="QAY73406.1"/>
    <property type="molecule type" value="Genomic_DNA"/>
</dbReference>
<dbReference type="GO" id="GO:0000976">
    <property type="term" value="F:transcription cis-regulatory region binding"/>
    <property type="evidence" value="ECO:0007669"/>
    <property type="project" value="TreeGrafter"/>
</dbReference>
<keyword evidence="6" id="KW-1185">Reference proteome</keyword>
<feature type="compositionally biased region" description="Basic and acidic residues" evidence="3">
    <location>
        <begin position="1"/>
        <end position="11"/>
    </location>
</feature>
<feature type="DNA-binding region" description="H-T-H motif" evidence="2">
    <location>
        <begin position="49"/>
        <end position="68"/>
    </location>
</feature>
<organism evidence="5 6">
    <name type="scientific">Agromyces protaetiae</name>
    <dbReference type="NCBI Taxonomy" id="2509455"/>
    <lineage>
        <taxon>Bacteria</taxon>
        <taxon>Bacillati</taxon>
        <taxon>Actinomycetota</taxon>
        <taxon>Actinomycetes</taxon>
        <taxon>Micrococcales</taxon>
        <taxon>Microbacteriaceae</taxon>
        <taxon>Agromyces</taxon>
    </lineage>
</organism>
<dbReference type="PRINTS" id="PR00455">
    <property type="entry name" value="HTHTETR"/>
</dbReference>
<reference evidence="5 6" key="1">
    <citation type="submission" date="2019-01" db="EMBL/GenBank/DDBJ databases">
        <title>Genome sequencing of strain FW100M-8.</title>
        <authorList>
            <person name="Heo J."/>
            <person name="Kim S.-J."/>
            <person name="Kim J.-S."/>
            <person name="Hong S.-B."/>
            <person name="Kwon S.-W."/>
        </authorList>
    </citation>
    <scope>NUCLEOTIDE SEQUENCE [LARGE SCALE GENOMIC DNA]</scope>
    <source>
        <strain evidence="5 6">FW100M-8</strain>
    </source>
</reference>
<dbReference type="GO" id="GO:0003700">
    <property type="term" value="F:DNA-binding transcription factor activity"/>
    <property type="evidence" value="ECO:0007669"/>
    <property type="project" value="TreeGrafter"/>
</dbReference>
<accession>A0A4P6FCL8</accession>
<dbReference type="Pfam" id="PF17929">
    <property type="entry name" value="TetR_C_34"/>
    <property type="match status" value="1"/>
</dbReference>
<dbReference type="InterPro" id="IPR001647">
    <property type="entry name" value="HTH_TetR"/>
</dbReference>
<protein>
    <submittedName>
        <fullName evidence="5">TetR/AcrR family transcriptional regulator</fullName>
    </submittedName>
</protein>
<dbReference type="InterPro" id="IPR041483">
    <property type="entry name" value="TetR_C_34"/>
</dbReference>
<dbReference type="PROSITE" id="PS50977">
    <property type="entry name" value="HTH_TETR_2"/>
    <property type="match status" value="1"/>
</dbReference>
<evidence type="ECO:0000256" key="2">
    <source>
        <dbReference type="PROSITE-ProRule" id="PRU00335"/>
    </source>
</evidence>
<sequence>MTTEQATDRATESPGFKRARTDDQRAERREAILAAAVELLGERRVADLSLNELARHVGLAKSNVLRYFESREAVLLDIYDREYRAWLDALEEALPPVAWFAREPGAPGSAPPSETSIDAVATAIADTIAVRPMLCELAANTANVLEHNVSGEVAATYKRTAIANAVRLGTLVSDRLGPYSQAAGVAFVSAVNLGMGAIWASTQPSPGMAAAYVLYPDLARYAHDFGQSLREYVATVLTGLAHREPSLPGGGLDGLGTAD</sequence>
<dbReference type="PANTHER" id="PTHR30055">
    <property type="entry name" value="HTH-TYPE TRANSCRIPTIONAL REGULATOR RUTR"/>
    <property type="match status" value="1"/>
</dbReference>
<dbReference type="PANTHER" id="PTHR30055:SF226">
    <property type="entry name" value="HTH-TYPE TRANSCRIPTIONAL REGULATOR PKSA"/>
    <property type="match status" value="1"/>
</dbReference>
<evidence type="ECO:0000256" key="3">
    <source>
        <dbReference type="SAM" id="MobiDB-lite"/>
    </source>
</evidence>
<proteinExistence type="predicted"/>
<dbReference type="InterPro" id="IPR050109">
    <property type="entry name" value="HTH-type_TetR-like_transc_reg"/>
</dbReference>
<dbReference type="InterPro" id="IPR009057">
    <property type="entry name" value="Homeodomain-like_sf"/>
</dbReference>
<evidence type="ECO:0000259" key="4">
    <source>
        <dbReference type="PROSITE" id="PS50977"/>
    </source>
</evidence>
<feature type="domain" description="HTH tetR-type" evidence="4">
    <location>
        <begin position="26"/>
        <end position="86"/>
    </location>
</feature>
<dbReference type="RefSeq" id="WP_129190623.1">
    <property type="nucleotide sequence ID" value="NZ_CP035491.1"/>
</dbReference>
<evidence type="ECO:0000313" key="6">
    <source>
        <dbReference type="Proteomes" id="UP000291259"/>
    </source>
</evidence>
<dbReference type="OrthoDB" id="6637160at2"/>
<keyword evidence="1 2" id="KW-0238">DNA-binding</keyword>